<dbReference type="InterPro" id="IPR021613">
    <property type="entry name" value="Receptor_IA-2_dom"/>
</dbReference>
<keyword evidence="8" id="KW-0675">Receptor</keyword>
<dbReference type="InterPro" id="IPR033522">
    <property type="entry name" value="IA-2/IA-2_beta"/>
</dbReference>
<dbReference type="InterPro" id="IPR000387">
    <property type="entry name" value="Tyr_Pase_dom"/>
</dbReference>
<dbReference type="Gene3D" id="3.30.70.2470">
    <property type="entry name" value="Protein-tyrosine phosphatase receptor IA-2 ectodomain"/>
    <property type="match status" value="1"/>
</dbReference>
<dbReference type="GO" id="GO:0051046">
    <property type="term" value="P:regulation of secretion"/>
    <property type="evidence" value="ECO:0007669"/>
    <property type="project" value="TreeGrafter"/>
</dbReference>
<evidence type="ECO:0000256" key="8">
    <source>
        <dbReference type="ARBA" id="ARBA00023170"/>
    </source>
</evidence>
<feature type="compositionally biased region" description="Polar residues" evidence="13">
    <location>
        <begin position="318"/>
        <end position="328"/>
    </location>
</feature>
<dbReference type="SMART" id="SM00404">
    <property type="entry name" value="PTPc_motif"/>
    <property type="match status" value="1"/>
</dbReference>
<evidence type="ECO:0000256" key="2">
    <source>
        <dbReference type="ARBA" id="ARBA00022553"/>
    </source>
</evidence>
<evidence type="ECO:0000256" key="7">
    <source>
        <dbReference type="ARBA" id="ARBA00023136"/>
    </source>
</evidence>
<comment type="similarity">
    <text evidence="11">Belongs to the protein-tyrosine phosphatase family. Receptor class 8 subfamily.</text>
</comment>
<keyword evidence="6" id="KW-0770">Synapse</keyword>
<evidence type="ECO:0000259" key="15">
    <source>
        <dbReference type="PROSITE" id="PS50055"/>
    </source>
</evidence>
<feature type="region of interest" description="Disordered" evidence="13">
    <location>
        <begin position="179"/>
        <end position="201"/>
    </location>
</feature>
<feature type="compositionally biased region" description="Low complexity" evidence="13">
    <location>
        <begin position="538"/>
        <end position="563"/>
    </location>
</feature>
<feature type="transmembrane region" description="Helical" evidence="14">
    <location>
        <begin position="444"/>
        <end position="468"/>
    </location>
</feature>
<dbReference type="PROSITE" id="PS00383">
    <property type="entry name" value="TYR_PHOSPHATASE_1"/>
    <property type="match status" value="1"/>
</dbReference>
<evidence type="ECO:0000256" key="1">
    <source>
        <dbReference type="ARBA" id="ARBA00004212"/>
    </source>
</evidence>
<dbReference type="Pfam" id="PF14948">
    <property type="entry name" value="RESP18"/>
    <property type="match status" value="1"/>
</dbReference>
<dbReference type="InterPro" id="IPR038112">
    <property type="entry name" value="Receptor_IA-2_ectodomain_sf"/>
</dbReference>
<keyword evidence="7 14" id="KW-0472">Membrane</keyword>
<name>A0A8C2ILC0_CYPCA</name>
<evidence type="ECO:0000256" key="14">
    <source>
        <dbReference type="SAM" id="Phobius"/>
    </source>
</evidence>
<keyword evidence="4" id="KW-0732">Signal</keyword>
<evidence type="ECO:0000256" key="13">
    <source>
        <dbReference type="SAM" id="MobiDB-lite"/>
    </source>
</evidence>
<dbReference type="GO" id="GO:0035773">
    <property type="term" value="P:insulin secretion involved in cellular response to glucose stimulus"/>
    <property type="evidence" value="ECO:0007669"/>
    <property type="project" value="TreeGrafter"/>
</dbReference>
<dbReference type="Proteomes" id="UP000694701">
    <property type="component" value="Unplaced"/>
</dbReference>
<dbReference type="GO" id="GO:0004725">
    <property type="term" value="F:protein tyrosine phosphatase activity"/>
    <property type="evidence" value="ECO:0007669"/>
    <property type="project" value="InterPro"/>
</dbReference>
<feature type="region of interest" description="Disordered" evidence="13">
    <location>
        <begin position="524"/>
        <end position="570"/>
    </location>
</feature>
<dbReference type="GO" id="GO:0045202">
    <property type="term" value="C:synapse"/>
    <property type="evidence" value="ECO:0007669"/>
    <property type="project" value="UniProtKB-SubCell"/>
</dbReference>
<feature type="domain" description="Tyrosine specific protein phosphatases" evidence="16">
    <location>
        <begin position="774"/>
        <end position="846"/>
    </location>
</feature>
<dbReference type="SMART" id="SM00194">
    <property type="entry name" value="PTPc"/>
    <property type="match status" value="1"/>
</dbReference>
<keyword evidence="2" id="KW-0597">Phosphoprotein</keyword>
<feature type="compositionally biased region" description="Polar residues" evidence="13">
    <location>
        <begin position="299"/>
        <end position="308"/>
    </location>
</feature>
<dbReference type="Pfam" id="PF00102">
    <property type="entry name" value="Y_phosphatase"/>
    <property type="match status" value="1"/>
</dbReference>
<dbReference type="Ensembl" id="ENSCCRT00020088603.1">
    <property type="protein sequence ID" value="ENSCCRP00020080892.1"/>
    <property type="gene ID" value="ENSCCRG00020037488.1"/>
</dbReference>
<feature type="region of interest" description="Disordered" evidence="13">
    <location>
        <begin position="296"/>
        <end position="329"/>
    </location>
</feature>
<dbReference type="FunFam" id="3.90.190.10:FF:000017">
    <property type="entry name" value="receptor-type tyrosine-protein phosphatase-like N isoform X2"/>
    <property type="match status" value="1"/>
</dbReference>
<feature type="domain" description="Tyrosine-protein phosphatase" evidence="15">
    <location>
        <begin position="595"/>
        <end position="855"/>
    </location>
</feature>
<evidence type="ECO:0000313" key="17">
    <source>
        <dbReference type="Ensembl" id="ENSCCRP00020080892.1"/>
    </source>
</evidence>
<dbReference type="InterPro" id="IPR029021">
    <property type="entry name" value="Prot-tyrosine_phosphatase-like"/>
</dbReference>
<evidence type="ECO:0000256" key="11">
    <source>
        <dbReference type="ARBA" id="ARBA00025723"/>
    </source>
</evidence>
<dbReference type="InterPro" id="IPR029403">
    <property type="entry name" value="RESP18_dom"/>
</dbReference>
<evidence type="ECO:0000256" key="6">
    <source>
        <dbReference type="ARBA" id="ARBA00023018"/>
    </source>
</evidence>
<dbReference type="GO" id="GO:0030658">
    <property type="term" value="C:transport vesicle membrane"/>
    <property type="evidence" value="ECO:0007669"/>
    <property type="project" value="UniProtKB-SubCell"/>
</dbReference>
<dbReference type="GO" id="GO:0030141">
    <property type="term" value="C:secretory granule"/>
    <property type="evidence" value="ECO:0007669"/>
    <property type="project" value="InterPro"/>
</dbReference>
<evidence type="ECO:0000256" key="3">
    <source>
        <dbReference type="ARBA" id="ARBA00022692"/>
    </source>
</evidence>
<dbReference type="AlphaFoldDB" id="A0A8C2ILC0"/>
<evidence type="ECO:0000256" key="4">
    <source>
        <dbReference type="ARBA" id="ARBA00022729"/>
    </source>
</evidence>
<proteinExistence type="inferred from homology"/>
<evidence type="ECO:0000259" key="16">
    <source>
        <dbReference type="PROSITE" id="PS50056"/>
    </source>
</evidence>
<evidence type="ECO:0000256" key="12">
    <source>
        <dbReference type="ARBA" id="ARBA00034103"/>
    </source>
</evidence>
<accession>A0A8C2ILC0</accession>
<sequence length="865" mass="96135">MRRGCVLVYFLHNMQFDLSRPCPLSIFPKRDIGFYMCVTDELFGQCLTQKQERFRYRVTAVLLDRLQSLLQTLMKEGLTWQDDVTQSMIKKELSKVPKILLSSGIKNDPSTEYCNTYNFVISRSGATNQLKPKLVQPYMDYMIVDPPQSSLHMQSLDPYSYQRYGYQDEEERSLNLVEGGRYPPASSRIRGNSPLPPSLDKDDQLLQDLMTLLISSPAQPTSRHRVAAPHSTSSFFQDLDFPLDYKDYNKDFFSQDEKINSQQEQKKGPQKYGVFSGHSGKIMKIMEGEMTHVMEKASAQATNSSFPSPLNPVPENSPKGSQGASQDNYIPLGASVLRPSSLKQEEGRLGKGTLSVKPRKNETKLKEEFGYILTNQSVVGPAVTFRVLPNSQNLTATEVSEKAVAQKNLLESETGLKVLQAGVGEKNDGYALPVATRVHDNTQWVFLMFVGVACVGGLLVGALTIACLRTHARQLASEKLGLGPEAGNVTHYEYQDLCRQHMAAKSSLGRQDCGVGAAGGAGPGGGGGGGGGGGTDTSRVSSVSSQFSDAPQPSPSSHSSTPSWCEEPAQSNMDISTGHMILAYMEDHLKNKDRLLKEWEALCSYQAEPSTISAAQSESNIKKNRCSDAVPYDHSRVKLKAEINPSRTDYINASTIIEHDPRMPAYIATQGPLSHTISDFWQMVWESGCTVIVMMTALVEDGEKQCDRYWPDEGSSLYHIYEVNLVSEHIWCNDFLVRSFYLKNVQTQETRTLTQFHFLSWPAQGIPTSTRPLLDFRRKVNKCYRGRSCPIIVHCSDGTGRTGTYILIDMVLNRMAKGVKEIDIAATLEHIRDQRPGMVRTKDQFEFALTAVAEEVNAILKALPQ</sequence>
<evidence type="ECO:0000256" key="10">
    <source>
        <dbReference type="ARBA" id="ARBA00023329"/>
    </source>
</evidence>
<dbReference type="InterPro" id="IPR003595">
    <property type="entry name" value="Tyr_Pase_cat"/>
</dbReference>
<dbReference type="InterPro" id="IPR016130">
    <property type="entry name" value="Tyr_Pase_AS"/>
</dbReference>
<organism evidence="17 18">
    <name type="scientific">Cyprinus carpio</name>
    <name type="common">Common carp</name>
    <dbReference type="NCBI Taxonomy" id="7962"/>
    <lineage>
        <taxon>Eukaryota</taxon>
        <taxon>Metazoa</taxon>
        <taxon>Chordata</taxon>
        <taxon>Craniata</taxon>
        <taxon>Vertebrata</taxon>
        <taxon>Euteleostomi</taxon>
        <taxon>Actinopterygii</taxon>
        <taxon>Neopterygii</taxon>
        <taxon>Teleostei</taxon>
        <taxon>Ostariophysi</taxon>
        <taxon>Cypriniformes</taxon>
        <taxon>Cyprinidae</taxon>
        <taxon>Cyprininae</taxon>
        <taxon>Cyprinus</taxon>
    </lineage>
</organism>
<dbReference type="SUPFAM" id="SSF52799">
    <property type="entry name" value="(Phosphotyrosine protein) phosphatases II"/>
    <property type="match status" value="1"/>
</dbReference>
<dbReference type="PROSITE" id="PS50055">
    <property type="entry name" value="TYR_PHOSPHATASE_PTP"/>
    <property type="match status" value="1"/>
</dbReference>
<feature type="compositionally biased region" description="Gly residues" evidence="13">
    <location>
        <begin position="524"/>
        <end position="535"/>
    </location>
</feature>
<dbReference type="InterPro" id="IPR000242">
    <property type="entry name" value="PTP_cat"/>
</dbReference>
<reference evidence="17" key="1">
    <citation type="submission" date="2025-08" db="UniProtKB">
        <authorList>
            <consortium name="Ensembl"/>
        </authorList>
    </citation>
    <scope>IDENTIFICATION</scope>
</reference>
<dbReference type="Gene3D" id="3.90.190.10">
    <property type="entry name" value="Protein tyrosine phosphatase superfamily"/>
    <property type="match status" value="1"/>
</dbReference>
<keyword evidence="5 14" id="KW-1133">Transmembrane helix</keyword>
<evidence type="ECO:0000256" key="5">
    <source>
        <dbReference type="ARBA" id="ARBA00022989"/>
    </source>
</evidence>
<protein>
    <submittedName>
        <fullName evidence="17">Protein tyrosine phosphatase receptor type Nb</fullName>
    </submittedName>
</protein>
<evidence type="ECO:0000313" key="18">
    <source>
        <dbReference type="Proteomes" id="UP000694701"/>
    </source>
</evidence>
<keyword evidence="10" id="KW-0968">Cytoplasmic vesicle</keyword>
<keyword evidence="3 14" id="KW-0812">Transmembrane</keyword>
<dbReference type="Pfam" id="PF11548">
    <property type="entry name" value="Receptor_IA-2"/>
    <property type="match status" value="1"/>
</dbReference>
<evidence type="ECO:0000256" key="9">
    <source>
        <dbReference type="ARBA" id="ARBA00023180"/>
    </source>
</evidence>
<dbReference type="PRINTS" id="PR00700">
    <property type="entry name" value="PRTYPHPHTASE"/>
</dbReference>
<keyword evidence="9" id="KW-0325">Glycoprotein</keyword>
<dbReference type="PANTHER" id="PTHR46106:SF1">
    <property type="entry name" value="RECEPTOR-TYPE TYROSINE-PROTEIN PHOSPHATASE-LIKE N"/>
    <property type="match status" value="1"/>
</dbReference>
<dbReference type="PROSITE" id="PS50056">
    <property type="entry name" value="TYR_PHOSPHATASE_2"/>
    <property type="match status" value="1"/>
</dbReference>
<dbReference type="SMART" id="SM01305">
    <property type="entry name" value="RESP18"/>
    <property type="match status" value="1"/>
</dbReference>
<comment type="subcellular location">
    <subcellularLocation>
        <location evidence="1">Cytoplasmic vesicle</location>
        <location evidence="1">Secretory vesicle membrane</location>
        <topology evidence="1">Single-pass type I membrane protein</topology>
    </subcellularLocation>
    <subcellularLocation>
        <location evidence="12">Synapse</location>
    </subcellularLocation>
</comment>
<dbReference type="PANTHER" id="PTHR46106">
    <property type="entry name" value="IA-2 PROTEIN TYROSINE PHOSPHATASE, ISOFORM C"/>
    <property type="match status" value="1"/>
</dbReference>